<evidence type="ECO:0000313" key="2">
    <source>
        <dbReference type="EMBL" id="GFR47261.1"/>
    </source>
</evidence>
<feature type="compositionally biased region" description="Polar residues" evidence="1">
    <location>
        <begin position="28"/>
        <end position="38"/>
    </location>
</feature>
<name>A0AAD3DSL2_9CHLO</name>
<evidence type="ECO:0000256" key="1">
    <source>
        <dbReference type="SAM" id="MobiDB-lite"/>
    </source>
</evidence>
<feature type="region of interest" description="Disordered" evidence="1">
    <location>
        <begin position="295"/>
        <end position="341"/>
    </location>
</feature>
<feature type="region of interest" description="Disordered" evidence="1">
    <location>
        <begin position="518"/>
        <end position="583"/>
    </location>
</feature>
<accession>A0AAD3DSL2</accession>
<proteinExistence type="predicted"/>
<organism evidence="2 3">
    <name type="scientific">Astrephomene gubernaculifera</name>
    <dbReference type="NCBI Taxonomy" id="47775"/>
    <lineage>
        <taxon>Eukaryota</taxon>
        <taxon>Viridiplantae</taxon>
        <taxon>Chlorophyta</taxon>
        <taxon>core chlorophytes</taxon>
        <taxon>Chlorophyceae</taxon>
        <taxon>CS clade</taxon>
        <taxon>Chlamydomonadales</taxon>
        <taxon>Astrephomenaceae</taxon>
        <taxon>Astrephomene</taxon>
    </lineage>
</organism>
<evidence type="ECO:0000313" key="3">
    <source>
        <dbReference type="Proteomes" id="UP001054857"/>
    </source>
</evidence>
<feature type="compositionally biased region" description="Low complexity" evidence="1">
    <location>
        <begin position="219"/>
        <end position="237"/>
    </location>
</feature>
<gene>
    <name evidence="2" type="ORF">Agub_g8948</name>
</gene>
<dbReference type="EMBL" id="BMAR01000017">
    <property type="protein sequence ID" value="GFR47261.1"/>
    <property type="molecule type" value="Genomic_DNA"/>
</dbReference>
<feature type="region of interest" description="Disordered" evidence="1">
    <location>
        <begin position="193"/>
        <end position="273"/>
    </location>
</feature>
<sequence length="667" mass="69097">MADDPGTRPIRRIKIKFGSTVVATQAVRTSGLTSSVSQDSKDAKSGSTLHLAKLRQASLQGYVPPSASADAIVARLREGEGFAPGCELPAWDFTAPPSSNGHERPTKRSRLIADAADGSLRSSGPASASDPKVAGGRSEQPGQVIGRAEPPTATDSKASLAKPDSASARAAAGLTAGSGDISSDKATNSHAYLALSPDHNRRDATGRTLLPGRGPLHPSSAGQSSRASSALAGSSLAPLQRSRPSAVGASTTTTTTTTGPAAPASAASESAASAVAQERGLSNALRGSSASLRAAGSSLPASTSAAPTGDGPSTSGRQLPSAPPSASARVPSGVSVETQTRHRDFPILPTSFLELPRLSGTALSFQSIGPFDLQLEKEQRPAALLEGRVDAHIEEARRTKREGDALCARNNRIWTIKSLSKYVVASLMFMEAADAMLRDVRRDSRIVRHAAGLYGQTAELLGHTVSYADMMKGNGVGKEALRLLAERLCAICLMWQASLLANNFRACAEKAQAALKEQQRQQGAHGAGAGSMGGPAACGPLPSPEDSSTSSLHAATTHGASGSLPPGGTGAAGSSSGQQGLPGFGQEQVAELLHYARITSRFSEYMRRSSKSFEAFLERSDVRQDQQAKLVCVHLAAVCMDMGMAPGLRIIHHAREAVRTMCEDLAR</sequence>
<protein>
    <submittedName>
        <fullName evidence="2">Uncharacterized protein</fullName>
    </submittedName>
</protein>
<feature type="compositionally biased region" description="Low complexity" evidence="1">
    <location>
        <begin position="324"/>
        <end position="336"/>
    </location>
</feature>
<feature type="compositionally biased region" description="Low complexity" evidence="1">
    <location>
        <begin position="547"/>
        <end position="564"/>
    </location>
</feature>
<dbReference type="Proteomes" id="UP001054857">
    <property type="component" value="Unassembled WGS sequence"/>
</dbReference>
<comment type="caution">
    <text evidence="2">The sequence shown here is derived from an EMBL/GenBank/DDBJ whole genome shotgun (WGS) entry which is preliminary data.</text>
</comment>
<feature type="compositionally biased region" description="Low complexity" evidence="1">
    <location>
        <begin position="572"/>
        <end position="583"/>
    </location>
</feature>
<feature type="compositionally biased region" description="Low complexity" evidence="1">
    <location>
        <begin position="245"/>
        <end position="273"/>
    </location>
</feature>
<feature type="region of interest" description="Disordered" evidence="1">
    <location>
        <begin position="117"/>
        <end position="168"/>
    </location>
</feature>
<dbReference type="AlphaFoldDB" id="A0AAD3DSL2"/>
<reference evidence="2 3" key="1">
    <citation type="journal article" date="2021" name="Sci. Rep.">
        <title>Genome sequencing of the multicellular alga Astrephomene provides insights into convergent evolution of germ-soma differentiation.</title>
        <authorList>
            <person name="Yamashita S."/>
            <person name="Yamamoto K."/>
            <person name="Matsuzaki R."/>
            <person name="Suzuki S."/>
            <person name="Yamaguchi H."/>
            <person name="Hirooka S."/>
            <person name="Minakuchi Y."/>
            <person name="Miyagishima S."/>
            <person name="Kawachi M."/>
            <person name="Toyoda A."/>
            <person name="Nozaki H."/>
        </authorList>
    </citation>
    <scope>NUCLEOTIDE SEQUENCE [LARGE SCALE GENOMIC DNA]</scope>
    <source>
        <strain evidence="2 3">NIES-4017</strain>
    </source>
</reference>
<keyword evidence="3" id="KW-1185">Reference proteome</keyword>
<feature type="region of interest" description="Disordered" evidence="1">
    <location>
        <begin position="28"/>
        <end position="47"/>
    </location>
</feature>
<feature type="compositionally biased region" description="Low complexity" evidence="1">
    <location>
        <begin position="295"/>
        <end position="309"/>
    </location>
</feature>